<evidence type="ECO:0000313" key="1">
    <source>
        <dbReference type="EnsemblMetazoa" id="AATE017032-PA.1"/>
    </source>
</evidence>
<sequence length="115" mass="12529">MPPLSTDSSTQTNVSLWLLTGILGFGPVRVVLLRSLEIVDADPLVAVREKHIIVTEELCELMHRHTRHGEHLPHAARVQLDALRDGRQHVLRAITSPANVVGAGASSYDDILASV</sequence>
<dbReference type="AlphaFoldDB" id="A0A182JFC8"/>
<reference evidence="1" key="1">
    <citation type="submission" date="2022-08" db="UniProtKB">
        <authorList>
            <consortium name="EnsemblMetazoa"/>
        </authorList>
    </citation>
    <scope>IDENTIFICATION</scope>
    <source>
        <strain evidence="1">EBRO</strain>
    </source>
</reference>
<organism evidence="1">
    <name type="scientific">Anopheles atroparvus</name>
    <name type="common">European mosquito</name>
    <dbReference type="NCBI Taxonomy" id="41427"/>
    <lineage>
        <taxon>Eukaryota</taxon>
        <taxon>Metazoa</taxon>
        <taxon>Ecdysozoa</taxon>
        <taxon>Arthropoda</taxon>
        <taxon>Hexapoda</taxon>
        <taxon>Insecta</taxon>
        <taxon>Pterygota</taxon>
        <taxon>Neoptera</taxon>
        <taxon>Endopterygota</taxon>
        <taxon>Diptera</taxon>
        <taxon>Nematocera</taxon>
        <taxon>Culicoidea</taxon>
        <taxon>Culicidae</taxon>
        <taxon>Anophelinae</taxon>
        <taxon>Anopheles</taxon>
    </lineage>
</organism>
<protein>
    <submittedName>
        <fullName evidence="1">Uncharacterized protein</fullName>
    </submittedName>
</protein>
<dbReference type="EnsemblMetazoa" id="AATE017032-RA">
    <property type="protein sequence ID" value="AATE017032-PA.1"/>
    <property type="gene ID" value="AATE017032"/>
</dbReference>
<name>A0A182JFC8_ANOAO</name>
<proteinExistence type="predicted"/>
<dbReference type="VEuPathDB" id="VectorBase:AATE017032"/>
<accession>A0A182JFC8</accession>